<dbReference type="PRINTS" id="PR00364">
    <property type="entry name" value="DISEASERSIST"/>
</dbReference>
<dbReference type="SUPFAM" id="SSF52540">
    <property type="entry name" value="P-loop containing nucleoside triphosphate hydrolases"/>
    <property type="match status" value="1"/>
</dbReference>
<sequence>MAWLDAVKGWTLCGASCHDILEAAVGPHRRGGGLRPEVFVVASTGLATFVAGAAGLLQDELPVAVPALAVAAMLGSWALYRQLRIPASAEAAARHVPSAVDIVGGGESVGAAARVVPRQLPAAVPLFAGRAGEVAWLTGLLRDQKNQPVAGAAVMISAIGGTAGVGKTALAVYWAHQVAEEFPDGQLFVNLRGFDPAGSVMDPAEAVRRFLDALQVPPQRIPQDLDAQAALYRSELAGRRMLIVLDNARDSVQVRPLLPGAATCLVLVTSRNQLSGLVAADGAHPITLDLFTRDETRQLLTRRLGPARVAAEPGAVEQIITACARLPLALAIVAARAANQSHLPLHALADGLHDNSSGGRLDTLSTDDPATDVRAVLSWSYEALTPAAARLFRLLGLHPGPDTSAAAAASLAAVPLPEARALLGELTRASLLVESVSGRYTFHDLLRAYAAEQAHRLDLDQQRHAATHRLLDHYLHTAHTAVRLLQPARDPITLTPPQLGVIPEHPTDYQQAVEWFTDERPVLLAAVDHAVVIGFDTHTWQLAWTLDDFLGRRGHWHDQVAAGQAAVAAAGRLADPAAQARAHRRLAASYIRLGRLDDAHTQQHHALDLTAQAGDLAGQGHTHLNLGQVWERRGRPADALHHTRQALDLFRAAGHRRGQAHALNNIGWYHALLGDHQQTLTHCQQALPLHQELDDRHGQAAVWDSLGYAHHHLGHHDQAITCYQHALDLYRDLGDRYHQATILTHLGDTHHTTGNLQTARDTWQQALAILEQLEHPDAHAVRVKFHHPHQTPQGEQDDRKS</sequence>
<dbReference type="Pfam" id="PF13424">
    <property type="entry name" value="TPR_12"/>
    <property type="match status" value="2"/>
</dbReference>
<keyword evidence="1" id="KW-0802">TPR repeat</keyword>
<reference evidence="2" key="1">
    <citation type="submission" date="2021-01" db="EMBL/GenBank/DDBJ databases">
        <title>Whole genome shotgun sequence of Rhizocola hellebori NBRC 109834.</title>
        <authorList>
            <person name="Komaki H."/>
            <person name="Tamura T."/>
        </authorList>
    </citation>
    <scope>NUCLEOTIDE SEQUENCE</scope>
    <source>
        <strain evidence="2">NBRC 109834</strain>
    </source>
</reference>
<evidence type="ECO:0000256" key="1">
    <source>
        <dbReference type="PROSITE-ProRule" id="PRU00339"/>
    </source>
</evidence>
<dbReference type="SMART" id="SM00028">
    <property type="entry name" value="TPR"/>
    <property type="match status" value="5"/>
</dbReference>
<evidence type="ECO:0000313" key="3">
    <source>
        <dbReference type="Proteomes" id="UP000612899"/>
    </source>
</evidence>
<protein>
    <recommendedName>
        <fullName evidence="4">Tetratricopeptide repeat protein</fullName>
    </recommendedName>
</protein>
<comment type="caution">
    <text evidence="2">The sequence shown here is derived from an EMBL/GenBank/DDBJ whole genome shotgun (WGS) entry which is preliminary data.</text>
</comment>
<dbReference type="Gene3D" id="3.40.50.300">
    <property type="entry name" value="P-loop containing nucleotide triphosphate hydrolases"/>
    <property type="match status" value="1"/>
</dbReference>
<accession>A0A8J3Q2K6</accession>
<gene>
    <name evidence="2" type="ORF">Rhe02_03340</name>
</gene>
<dbReference type="Pfam" id="PF13374">
    <property type="entry name" value="TPR_10"/>
    <property type="match status" value="1"/>
</dbReference>
<proteinExistence type="predicted"/>
<dbReference type="PANTHER" id="PTHR47691">
    <property type="entry name" value="REGULATOR-RELATED"/>
    <property type="match status" value="1"/>
</dbReference>
<keyword evidence="3" id="KW-1185">Reference proteome</keyword>
<dbReference type="InterPro" id="IPR027417">
    <property type="entry name" value="P-loop_NTPase"/>
</dbReference>
<feature type="repeat" description="TPR" evidence="1">
    <location>
        <begin position="700"/>
        <end position="733"/>
    </location>
</feature>
<dbReference type="PANTHER" id="PTHR47691:SF3">
    <property type="entry name" value="HTH-TYPE TRANSCRIPTIONAL REGULATOR RV0890C-RELATED"/>
    <property type="match status" value="1"/>
</dbReference>
<dbReference type="RefSeq" id="WP_203906182.1">
    <property type="nucleotide sequence ID" value="NZ_BONY01000001.1"/>
</dbReference>
<dbReference type="EMBL" id="BONY01000001">
    <property type="protein sequence ID" value="GIH02267.1"/>
    <property type="molecule type" value="Genomic_DNA"/>
</dbReference>
<dbReference type="GO" id="GO:0043531">
    <property type="term" value="F:ADP binding"/>
    <property type="evidence" value="ECO:0007669"/>
    <property type="project" value="InterPro"/>
</dbReference>
<name>A0A8J3Q2K6_9ACTN</name>
<dbReference type="AlphaFoldDB" id="A0A8J3Q2K6"/>
<dbReference type="Gene3D" id="1.25.40.10">
    <property type="entry name" value="Tetratricopeptide repeat domain"/>
    <property type="match status" value="1"/>
</dbReference>
<dbReference type="InterPro" id="IPR011990">
    <property type="entry name" value="TPR-like_helical_dom_sf"/>
</dbReference>
<dbReference type="PROSITE" id="PS50005">
    <property type="entry name" value="TPR"/>
    <property type="match status" value="1"/>
</dbReference>
<dbReference type="SUPFAM" id="SSF48452">
    <property type="entry name" value="TPR-like"/>
    <property type="match status" value="1"/>
</dbReference>
<dbReference type="Proteomes" id="UP000612899">
    <property type="component" value="Unassembled WGS sequence"/>
</dbReference>
<evidence type="ECO:0000313" key="2">
    <source>
        <dbReference type="EMBL" id="GIH02267.1"/>
    </source>
</evidence>
<evidence type="ECO:0008006" key="4">
    <source>
        <dbReference type="Google" id="ProtNLM"/>
    </source>
</evidence>
<organism evidence="2 3">
    <name type="scientific">Rhizocola hellebori</name>
    <dbReference type="NCBI Taxonomy" id="1392758"/>
    <lineage>
        <taxon>Bacteria</taxon>
        <taxon>Bacillati</taxon>
        <taxon>Actinomycetota</taxon>
        <taxon>Actinomycetes</taxon>
        <taxon>Micromonosporales</taxon>
        <taxon>Micromonosporaceae</taxon>
        <taxon>Rhizocola</taxon>
    </lineage>
</organism>
<dbReference type="InterPro" id="IPR019734">
    <property type="entry name" value="TPR_rpt"/>
</dbReference>